<keyword evidence="2" id="KW-0472">Membrane</keyword>
<evidence type="ECO:0000256" key="1">
    <source>
        <dbReference type="SAM" id="MobiDB-lite"/>
    </source>
</evidence>
<feature type="transmembrane region" description="Helical" evidence="2">
    <location>
        <begin position="31"/>
        <end position="53"/>
    </location>
</feature>
<proteinExistence type="predicted"/>
<comment type="caution">
    <text evidence="3">The sequence shown here is derived from an EMBL/GenBank/DDBJ whole genome shotgun (WGS) entry which is preliminary data.</text>
</comment>
<keyword evidence="2" id="KW-0812">Transmembrane</keyword>
<feature type="compositionally biased region" description="Low complexity" evidence="1">
    <location>
        <begin position="13"/>
        <end position="24"/>
    </location>
</feature>
<feature type="region of interest" description="Disordered" evidence="1">
    <location>
        <begin position="1"/>
        <end position="24"/>
    </location>
</feature>
<gene>
    <name evidence="3" type="ORF">EB796_017335</name>
</gene>
<keyword evidence="2" id="KW-1133">Transmembrane helix</keyword>
<organism evidence="3 4">
    <name type="scientific">Bugula neritina</name>
    <name type="common">Brown bryozoan</name>
    <name type="synonym">Sertularia neritina</name>
    <dbReference type="NCBI Taxonomy" id="10212"/>
    <lineage>
        <taxon>Eukaryota</taxon>
        <taxon>Metazoa</taxon>
        <taxon>Spiralia</taxon>
        <taxon>Lophotrochozoa</taxon>
        <taxon>Bryozoa</taxon>
        <taxon>Gymnolaemata</taxon>
        <taxon>Cheilostomatida</taxon>
        <taxon>Flustrina</taxon>
        <taxon>Buguloidea</taxon>
        <taxon>Bugulidae</taxon>
        <taxon>Bugula</taxon>
    </lineage>
</organism>
<evidence type="ECO:0000313" key="4">
    <source>
        <dbReference type="Proteomes" id="UP000593567"/>
    </source>
</evidence>
<evidence type="ECO:0000256" key="2">
    <source>
        <dbReference type="SAM" id="Phobius"/>
    </source>
</evidence>
<reference evidence="3" key="1">
    <citation type="submission" date="2020-06" db="EMBL/GenBank/DDBJ databases">
        <title>Draft genome of Bugula neritina, a colonial animal packing powerful symbionts and potential medicines.</title>
        <authorList>
            <person name="Rayko M."/>
        </authorList>
    </citation>
    <scope>NUCLEOTIDE SEQUENCE [LARGE SCALE GENOMIC DNA]</scope>
    <source>
        <strain evidence="3">Kwan_BN1</strain>
    </source>
</reference>
<evidence type="ECO:0000313" key="3">
    <source>
        <dbReference type="EMBL" id="KAF6024334.1"/>
    </source>
</evidence>
<dbReference type="AlphaFoldDB" id="A0A7J7JFD1"/>
<keyword evidence="4" id="KW-1185">Reference proteome</keyword>
<name>A0A7J7JFD1_BUGNE</name>
<dbReference type="Proteomes" id="UP000593567">
    <property type="component" value="Unassembled WGS sequence"/>
</dbReference>
<sequence>MHQEKSTCCPQRGSSSDVSIGSTSGSSTAIVLTYLCSTLHGLMGIMSIILGVLSSRKSEVWMAHRVSPIWSGAFVSSKLHYQV</sequence>
<dbReference type="OrthoDB" id="10016951at2759"/>
<dbReference type="EMBL" id="VXIV02002587">
    <property type="protein sequence ID" value="KAF6024334.1"/>
    <property type="molecule type" value="Genomic_DNA"/>
</dbReference>
<accession>A0A7J7JFD1</accession>
<protein>
    <submittedName>
        <fullName evidence="3">Uncharacterized protein</fullName>
    </submittedName>
</protein>